<dbReference type="Gene3D" id="3.10.450.50">
    <property type="match status" value="1"/>
</dbReference>
<dbReference type="EMBL" id="ATNM01000029">
    <property type="protein sequence ID" value="EPR71067.1"/>
    <property type="molecule type" value="Genomic_DNA"/>
</dbReference>
<dbReference type="STRING" id="641524.ADICYQ_0658"/>
<accession>S7VNW9</accession>
<evidence type="ECO:0000313" key="2">
    <source>
        <dbReference type="EMBL" id="EPR71067.1"/>
    </source>
</evidence>
<dbReference type="Proteomes" id="UP000014974">
    <property type="component" value="Unassembled WGS sequence"/>
</dbReference>
<protein>
    <recommendedName>
        <fullName evidence="1">SnoaL-like domain-containing protein</fullName>
    </recommendedName>
</protein>
<dbReference type="InterPro" id="IPR037401">
    <property type="entry name" value="SnoaL-like"/>
</dbReference>
<name>S7VNW9_9BACT</name>
<reference evidence="2 3" key="1">
    <citation type="journal article" date="2013" name="Genome Announc.">
        <title>Draft Genome Sequence of Cyclobacterium qasimii Strain M12-11BT, Isolated from Arctic Marine Sediment.</title>
        <authorList>
            <person name="Shivaji S."/>
            <person name="Ara S."/>
            <person name="Singh A."/>
            <person name="Kumar Pinnaka A."/>
        </authorList>
    </citation>
    <scope>NUCLEOTIDE SEQUENCE [LARGE SCALE GENOMIC DNA]</scope>
    <source>
        <strain evidence="2 3">M12-11B</strain>
    </source>
</reference>
<feature type="domain" description="SnoaL-like" evidence="1">
    <location>
        <begin position="2"/>
        <end position="92"/>
    </location>
</feature>
<gene>
    <name evidence="2" type="ORF">ADICYQ_0658</name>
</gene>
<dbReference type="Pfam" id="PF12680">
    <property type="entry name" value="SnoaL_2"/>
    <property type="match status" value="1"/>
</dbReference>
<dbReference type="eggNOG" id="COG4538">
    <property type="taxonomic scope" value="Bacteria"/>
</dbReference>
<proteinExistence type="predicted"/>
<evidence type="ECO:0000313" key="3">
    <source>
        <dbReference type="Proteomes" id="UP000014974"/>
    </source>
</evidence>
<dbReference type="AlphaFoldDB" id="S7VNW9"/>
<comment type="caution">
    <text evidence="2">The sequence shown here is derived from an EMBL/GenBank/DDBJ whole genome shotgun (WGS) entry which is preliminary data.</text>
</comment>
<dbReference type="SUPFAM" id="SSF54427">
    <property type="entry name" value="NTF2-like"/>
    <property type="match status" value="1"/>
</dbReference>
<organism evidence="2 3">
    <name type="scientific">Cyclobacterium qasimii M12-11B</name>
    <dbReference type="NCBI Taxonomy" id="641524"/>
    <lineage>
        <taxon>Bacteria</taxon>
        <taxon>Pseudomonadati</taxon>
        <taxon>Bacteroidota</taxon>
        <taxon>Cytophagia</taxon>
        <taxon>Cytophagales</taxon>
        <taxon>Cyclobacteriaceae</taxon>
        <taxon>Cyclobacterium</taxon>
    </lineage>
</organism>
<dbReference type="InterPro" id="IPR032710">
    <property type="entry name" value="NTF2-like_dom_sf"/>
</dbReference>
<evidence type="ECO:0000259" key="1">
    <source>
        <dbReference type="Pfam" id="PF12680"/>
    </source>
</evidence>
<sequence length="99" mass="11483">MDLYNQHNFSEFIKLYANDVEIYTYPDKLLGIGTDNIISIFEPKFATKSIKVEIVSQMNNGNYVINHEIVTEKGIETKYISIYKVKDGLIKSVKFVRDK</sequence>